<reference evidence="12 13" key="1">
    <citation type="submission" date="2024-06" db="EMBL/GenBank/DDBJ databases">
        <authorList>
            <person name="Pan Q."/>
            <person name="Wen M."/>
            <person name="Jouanno E."/>
            <person name="Zahm M."/>
            <person name="Klopp C."/>
            <person name="Cabau C."/>
            <person name="Louis A."/>
            <person name="Berthelot C."/>
            <person name="Parey E."/>
            <person name="Roest Crollius H."/>
            <person name="Montfort J."/>
            <person name="Robinson-Rechavi M."/>
            <person name="Bouchez O."/>
            <person name="Lampietro C."/>
            <person name="Lopez Roques C."/>
            <person name="Donnadieu C."/>
            <person name="Postlethwait J."/>
            <person name="Bobe J."/>
            <person name="Verreycken H."/>
            <person name="Guiguen Y."/>
        </authorList>
    </citation>
    <scope>NUCLEOTIDE SEQUENCE [LARGE SCALE GENOMIC DNA]</scope>
    <source>
        <strain evidence="12">Up_M1</strain>
        <tissue evidence="12">Testis</tissue>
    </source>
</reference>
<evidence type="ECO:0000256" key="5">
    <source>
        <dbReference type="ARBA" id="ARBA00023015"/>
    </source>
</evidence>
<comment type="similarity">
    <text evidence="2">Belongs to the SFR1/MEI5 family.</text>
</comment>
<dbReference type="Gene3D" id="6.10.140.1020">
    <property type="match status" value="1"/>
</dbReference>
<dbReference type="InterPro" id="IPR018468">
    <property type="entry name" value="SFR1/Mei5"/>
</dbReference>
<evidence type="ECO:0000313" key="12">
    <source>
        <dbReference type="EMBL" id="KAL0964461.1"/>
    </source>
</evidence>
<feature type="compositionally biased region" description="Polar residues" evidence="11">
    <location>
        <begin position="74"/>
        <end position="87"/>
    </location>
</feature>
<proteinExistence type="inferred from homology"/>
<keyword evidence="13" id="KW-1185">Reference proteome</keyword>
<dbReference type="InterPro" id="IPR042429">
    <property type="entry name" value="SFR1"/>
</dbReference>
<keyword evidence="4" id="KW-0227">DNA damage</keyword>
<dbReference type="PANTHER" id="PTHR28643:SF1">
    <property type="entry name" value="SWI5-DEPENDENT RECOMBINATION DNA REPAIR PROTEIN 1 HOMOLOG"/>
    <property type="match status" value="1"/>
</dbReference>
<comment type="caution">
    <text evidence="12">The sequence shown here is derived from an EMBL/GenBank/DDBJ whole genome shotgun (WGS) entry which is preliminary data.</text>
</comment>
<organism evidence="12 13">
    <name type="scientific">Umbra pygmaea</name>
    <name type="common">Eastern mudminnow</name>
    <dbReference type="NCBI Taxonomy" id="75934"/>
    <lineage>
        <taxon>Eukaryota</taxon>
        <taxon>Metazoa</taxon>
        <taxon>Chordata</taxon>
        <taxon>Craniata</taxon>
        <taxon>Vertebrata</taxon>
        <taxon>Euteleostomi</taxon>
        <taxon>Actinopterygii</taxon>
        <taxon>Neopterygii</taxon>
        <taxon>Teleostei</taxon>
        <taxon>Protacanthopterygii</taxon>
        <taxon>Esociformes</taxon>
        <taxon>Umbridae</taxon>
        <taxon>Umbra</taxon>
    </lineage>
</organism>
<evidence type="ECO:0000256" key="7">
    <source>
        <dbReference type="ARBA" id="ARBA00023163"/>
    </source>
</evidence>
<keyword evidence="7" id="KW-0804">Transcription</keyword>
<evidence type="ECO:0000256" key="6">
    <source>
        <dbReference type="ARBA" id="ARBA00023054"/>
    </source>
</evidence>
<evidence type="ECO:0000256" key="8">
    <source>
        <dbReference type="ARBA" id="ARBA00023204"/>
    </source>
</evidence>
<sequence length="203" mass="23256">MENTPKSTEPKCVSGTPYRFGSSPCDSSEKKPKQQMSSSLKERLKRSRRSFTSPVSVVKRLKIDEDEEQKPTDKQMNAANRGSTPPRDSTDTRKAEPSGCLPEPSQSTDLLQLRDQLRIDVRDRTETLRRLKMVEMYRSKNDLTQLRVLIDKWRSCCQAALYDLQSDFPVDGKKASISQLIHLFGLEEGILHFDRNEEDFISS</sequence>
<name>A0ABD0WIH4_UMBPY</name>
<evidence type="ECO:0000256" key="9">
    <source>
        <dbReference type="ARBA" id="ARBA00023242"/>
    </source>
</evidence>
<dbReference type="GO" id="GO:0005634">
    <property type="term" value="C:nucleus"/>
    <property type="evidence" value="ECO:0007669"/>
    <property type="project" value="UniProtKB-SubCell"/>
</dbReference>
<evidence type="ECO:0000256" key="10">
    <source>
        <dbReference type="ARBA" id="ARBA00033234"/>
    </source>
</evidence>
<dbReference type="PANTHER" id="PTHR28643">
    <property type="entry name" value="SWI5-DEPENDENT RECOMBINATION DNA REPAIR PROTEIN 1 HOMOLOG"/>
    <property type="match status" value="1"/>
</dbReference>
<dbReference type="Proteomes" id="UP001557470">
    <property type="component" value="Unassembled WGS sequence"/>
</dbReference>
<accession>A0ABD0WIH4</accession>
<comment type="subcellular location">
    <subcellularLocation>
        <location evidence="1">Nucleus</location>
    </subcellularLocation>
</comment>
<dbReference type="EMBL" id="JAGEUA010000010">
    <property type="protein sequence ID" value="KAL0964461.1"/>
    <property type="molecule type" value="Genomic_DNA"/>
</dbReference>
<keyword evidence="5" id="KW-0805">Transcription regulation</keyword>
<dbReference type="Pfam" id="PF10376">
    <property type="entry name" value="Mei5"/>
    <property type="match status" value="2"/>
</dbReference>
<evidence type="ECO:0000313" key="13">
    <source>
        <dbReference type="Proteomes" id="UP001557470"/>
    </source>
</evidence>
<evidence type="ECO:0000256" key="2">
    <source>
        <dbReference type="ARBA" id="ARBA00008729"/>
    </source>
</evidence>
<feature type="region of interest" description="Disordered" evidence="11">
    <location>
        <begin position="1"/>
        <end position="107"/>
    </location>
</feature>
<evidence type="ECO:0000256" key="1">
    <source>
        <dbReference type="ARBA" id="ARBA00004123"/>
    </source>
</evidence>
<keyword evidence="6" id="KW-0175">Coiled coil</keyword>
<evidence type="ECO:0000256" key="4">
    <source>
        <dbReference type="ARBA" id="ARBA00022763"/>
    </source>
</evidence>
<protein>
    <recommendedName>
        <fullName evidence="3">Swi5-dependent recombination DNA repair protein 1 homolog</fullName>
    </recommendedName>
    <alternativeName>
        <fullName evidence="10">Meiosis protein 5 homolog</fullName>
    </alternativeName>
</protein>
<dbReference type="GO" id="GO:0006281">
    <property type="term" value="P:DNA repair"/>
    <property type="evidence" value="ECO:0007669"/>
    <property type="project" value="UniProtKB-KW"/>
</dbReference>
<evidence type="ECO:0000256" key="11">
    <source>
        <dbReference type="SAM" id="MobiDB-lite"/>
    </source>
</evidence>
<dbReference type="AlphaFoldDB" id="A0ABD0WIH4"/>
<keyword evidence="8" id="KW-0234">DNA repair</keyword>
<evidence type="ECO:0000256" key="3">
    <source>
        <dbReference type="ARBA" id="ARBA00014688"/>
    </source>
</evidence>
<gene>
    <name evidence="12" type="ORF">UPYG_G00324150</name>
</gene>
<keyword evidence="9" id="KW-0539">Nucleus</keyword>